<evidence type="ECO:0000259" key="1">
    <source>
        <dbReference type="Pfam" id="PF00534"/>
    </source>
</evidence>
<dbReference type="Pfam" id="PF00534">
    <property type="entry name" value="Glycos_transf_1"/>
    <property type="match status" value="1"/>
</dbReference>
<dbReference type="CDD" id="cd03801">
    <property type="entry name" value="GT4_PimA-like"/>
    <property type="match status" value="1"/>
</dbReference>
<proteinExistence type="predicted"/>
<dbReference type="InterPro" id="IPR050194">
    <property type="entry name" value="Glycosyltransferase_grp1"/>
</dbReference>
<accession>A0A1V4QHU7</accession>
<organism evidence="2 3">
    <name type="scientific">candidate division WOR-3 bacterium 4484_100</name>
    <dbReference type="NCBI Taxonomy" id="1936077"/>
    <lineage>
        <taxon>Bacteria</taxon>
        <taxon>Bacteria division WOR-3</taxon>
    </lineage>
</organism>
<comment type="caution">
    <text evidence="2">The sequence shown here is derived from an EMBL/GenBank/DDBJ whole genome shotgun (WGS) entry which is preliminary data.</text>
</comment>
<dbReference type="PANTHER" id="PTHR45947:SF3">
    <property type="entry name" value="SULFOQUINOVOSYL TRANSFERASE SQD2"/>
    <property type="match status" value="1"/>
</dbReference>
<evidence type="ECO:0000313" key="3">
    <source>
        <dbReference type="Proteomes" id="UP000191663"/>
    </source>
</evidence>
<sequence>MDICLISEDLSLPFDEGIKNFAYNLIKELRKRNNVYAISTGGYRTDERYVEKLKINKTFLSYSLFKRLRSFKPEIILYIPSPSATLFSFSRIRMLKLYNKKSKVVMVALQPRSHSFLAQKLIPHLIPDLVIVQSQNFLKRLSKYGCQVKFITGGVDLEKFHAVTNESKIKLRQKYGIHQNKFVILHIGHIKKNRNIELLKELQIDNHQVIVVGSTSTSQDGHLVSNLRMAGIRVILDYFDNIEEIYQLSDCYIFPVTENNASIEFPLSVLEAMACNIPVISTRFGGLVYLLKEGKGLFWADTLKEVKEKIEQVKLLKNVETRSIAEQFSWKSVAKKIIEQIK</sequence>
<dbReference type="InterPro" id="IPR001296">
    <property type="entry name" value="Glyco_trans_1"/>
</dbReference>
<dbReference type="AlphaFoldDB" id="A0A1V4QHU7"/>
<dbReference type="SUPFAM" id="SSF53756">
    <property type="entry name" value="UDP-Glycosyltransferase/glycogen phosphorylase"/>
    <property type="match status" value="1"/>
</dbReference>
<protein>
    <recommendedName>
        <fullName evidence="1">Glycosyl transferase family 1 domain-containing protein</fullName>
    </recommendedName>
</protein>
<feature type="domain" description="Glycosyl transferase family 1" evidence="1">
    <location>
        <begin position="169"/>
        <end position="317"/>
    </location>
</feature>
<evidence type="ECO:0000313" key="2">
    <source>
        <dbReference type="EMBL" id="OPX18435.1"/>
    </source>
</evidence>
<name>A0A1V4QHU7_UNCW3</name>
<gene>
    <name evidence="2" type="ORF">BXT86_01155</name>
</gene>
<reference evidence="3" key="1">
    <citation type="submission" date="2017-01" db="EMBL/GenBank/DDBJ databases">
        <title>Novel pathways for hydrocarbon cycling and metabolic interdependencies in hydrothermal sediment communities.</title>
        <authorList>
            <person name="Dombrowski N."/>
            <person name="Seitz K."/>
            <person name="Teske A."/>
            <person name="Baker B."/>
        </authorList>
    </citation>
    <scope>NUCLEOTIDE SEQUENCE [LARGE SCALE GENOMIC DNA]</scope>
</reference>
<dbReference type="GO" id="GO:0016758">
    <property type="term" value="F:hexosyltransferase activity"/>
    <property type="evidence" value="ECO:0007669"/>
    <property type="project" value="TreeGrafter"/>
</dbReference>
<dbReference type="PANTHER" id="PTHR45947">
    <property type="entry name" value="SULFOQUINOVOSYL TRANSFERASE SQD2"/>
    <property type="match status" value="1"/>
</dbReference>
<dbReference type="Gene3D" id="3.40.50.2000">
    <property type="entry name" value="Glycogen Phosphorylase B"/>
    <property type="match status" value="2"/>
</dbReference>
<dbReference type="Proteomes" id="UP000191663">
    <property type="component" value="Unassembled WGS sequence"/>
</dbReference>
<dbReference type="EMBL" id="MUKB01000014">
    <property type="protein sequence ID" value="OPX18435.1"/>
    <property type="molecule type" value="Genomic_DNA"/>
</dbReference>